<proteinExistence type="inferred from homology"/>
<evidence type="ECO:0000256" key="7">
    <source>
        <dbReference type="ARBA" id="ARBA00023125"/>
    </source>
</evidence>
<dbReference type="Pfam" id="PF01867">
    <property type="entry name" value="Cas_Cas1"/>
    <property type="match status" value="1"/>
</dbReference>
<accession>A0ABS2WVW9</accession>
<evidence type="ECO:0000313" key="12">
    <source>
        <dbReference type="Proteomes" id="UP000703590"/>
    </source>
</evidence>
<evidence type="ECO:0000256" key="2">
    <source>
        <dbReference type="ARBA" id="ARBA00022723"/>
    </source>
</evidence>
<dbReference type="InterPro" id="IPR050646">
    <property type="entry name" value="Cas1"/>
</dbReference>
<dbReference type="PANTHER" id="PTHR34353:SF2">
    <property type="entry name" value="CRISPR-ASSOCIATED ENDONUCLEASE CAS1 1"/>
    <property type="match status" value="1"/>
</dbReference>
<keyword evidence="8 10" id="KW-0464">Manganese</keyword>
<feature type="binding site" evidence="10">
    <location>
        <position position="140"/>
    </location>
    <ligand>
        <name>Mn(2+)</name>
        <dbReference type="ChEBI" id="CHEBI:29035"/>
    </ligand>
</feature>
<evidence type="ECO:0000256" key="1">
    <source>
        <dbReference type="ARBA" id="ARBA00022722"/>
    </source>
</evidence>
<dbReference type="HAMAP" id="MF_01470">
    <property type="entry name" value="Cas1"/>
    <property type="match status" value="1"/>
</dbReference>
<feature type="binding site" evidence="10">
    <location>
        <position position="220"/>
    </location>
    <ligand>
        <name>Mn(2+)</name>
        <dbReference type="ChEBI" id="CHEBI:29035"/>
    </ligand>
</feature>
<dbReference type="RefSeq" id="WP_205460106.1">
    <property type="nucleotide sequence ID" value="NZ_JAFHKK010000045.1"/>
</dbReference>
<evidence type="ECO:0000256" key="4">
    <source>
        <dbReference type="ARBA" id="ARBA00022801"/>
    </source>
</evidence>
<evidence type="ECO:0000256" key="6">
    <source>
        <dbReference type="ARBA" id="ARBA00023118"/>
    </source>
</evidence>
<dbReference type="PANTHER" id="PTHR34353">
    <property type="entry name" value="CRISPR-ASSOCIATED ENDONUCLEASE CAS1 1"/>
    <property type="match status" value="1"/>
</dbReference>
<protein>
    <recommendedName>
        <fullName evidence="10">CRISPR-associated endonuclease Cas1</fullName>
        <ecNumber evidence="10">3.1.-.-</ecNumber>
    </recommendedName>
</protein>
<gene>
    <name evidence="10 11" type="primary">cas1</name>
    <name evidence="11" type="ORF">JWV37_12195</name>
</gene>
<evidence type="ECO:0000256" key="3">
    <source>
        <dbReference type="ARBA" id="ARBA00022759"/>
    </source>
</evidence>
<comment type="similarity">
    <text evidence="10">Belongs to the CRISPR-associated endonuclease Cas1 family.</text>
</comment>
<reference evidence="12" key="1">
    <citation type="submission" date="2021-02" db="EMBL/GenBank/DDBJ databases">
        <title>Sulfurospirillum tamanensis sp. nov.</title>
        <authorList>
            <person name="Merkel A.Y."/>
        </authorList>
    </citation>
    <scope>NUCLEOTIDE SEQUENCE [LARGE SCALE GENOMIC DNA]</scope>
    <source>
        <strain evidence="12">T05b</strain>
    </source>
</reference>
<dbReference type="GO" id="GO:0004519">
    <property type="term" value="F:endonuclease activity"/>
    <property type="evidence" value="ECO:0007669"/>
    <property type="project" value="UniProtKB-KW"/>
</dbReference>
<dbReference type="InterPro" id="IPR042206">
    <property type="entry name" value="CRISPR-assoc_Cas1_C"/>
</dbReference>
<evidence type="ECO:0000256" key="9">
    <source>
        <dbReference type="ARBA" id="ARBA00038592"/>
    </source>
</evidence>
<name>A0ABS2WVW9_9BACT</name>
<dbReference type="NCBIfam" id="TIGR00287">
    <property type="entry name" value="cas1"/>
    <property type="match status" value="1"/>
</dbReference>
<dbReference type="InterPro" id="IPR002729">
    <property type="entry name" value="CRISPR-assoc_Cas1"/>
</dbReference>
<comment type="function">
    <text evidence="10">CRISPR (clustered regularly interspaced short palindromic repeat), is an adaptive immune system that provides protection against mobile genetic elements (viruses, transposable elements and conjugative plasmids). CRISPR clusters contain spacers, sequences complementary to antecedent mobile elements, and target invading nucleic acids. CRISPR clusters are transcribed and processed into CRISPR RNA (crRNA). Acts as a dsDNA endonuclease. Involved in the integration of spacer DNA into the CRISPR cassette.</text>
</comment>
<dbReference type="Proteomes" id="UP000703590">
    <property type="component" value="Unassembled WGS sequence"/>
</dbReference>
<comment type="cofactor">
    <cofactor evidence="10">
        <name>Mg(2+)</name>
        <dbReference type="ChEBI" id="CHEBI:18420"/>
    </cofactor>
    <cofactor evidence="10">
        <name>Mn(2+)</name>
        <dbReference type="ChEBI" id="CHEBI:29035"/>
    </cofactor>
</comment>
<evidence type="ECO:0000313" key="11">
    <source>
        <dbReference type="EMBL" id="MBN2965543.1"/>
    </source>
</evidence>
<comment type="subunit">
    <text evidence="9 10">Homodimer, forms a heterotetramer with a Cas2 homodimer.</text>
</comment>
<evidence type="ECO:0000256" key="10">
    <source>
        <dbReference type="HAMAP-Rule" id="MF_01470"/>
    </source>
</evidence>
<keyword evidence="1 10" id="KW-0540">Nuclease</keyword>
<keyword evidence="12" id="KW-1185">Reference proteome</keyword>
<sequence length="301" mass="34304">MNTLIIDKQNANVEVKAGKIYTQNHTVPLKLVDMLILTQNARIEPSAVLSITAADVPILYLANNSRNFAITLPAISKNSELKIMQYFAQKSRLQIAKSLIYEKFTTHQASLEEFDMPISIEEELRALALAASIQEVMGIEGAFAKRYFGHYFRLFERRLAKGYRSKNPPQDPVNALLSYMYTLGYYALSAKLYMRGLDPSISYLHTPFRNHFALSSDLLEPLRAQINNFVAKLFLDGVVTYDSFTLKQGVYLKSTSRRELWTHIVPFMNSMSKQNNTQIIKLKRQLKDATSSYEPPHSMCA</sequence>
<keyword evidence="5 10" id="KW-0460">Magnesium</keyword>
<keyword evidence="4 10" id="KW-0378">Hydrolase</keyword>
<evidence type="ECO:0000256" key="5">
    <source>
        <dbReference type="ARBA" id="ARBA00022842"/>
    </source>
</evidence>
<keyword evidence="2 10" id="KW-0479">Metal-binding</keyword>
<organism evidence="11 12">
    <name type="scientific">Sulfurospirillum tamanense</name>
    <dbReference type="NCBI Taxonomy" id="2813362"/>
    <lineage>
        <taxon>Bacteria</taxon>
        <taxon>Pseudomonadati</taxon>
        <taxon>Campylobacterota</taxon>
        <taxon>Epsilonproteobacteria</taxon>
        <taxon>Campylobacterales</taxon>
        <taxon>Sulfurospirillaceae</taxon>
        <taxon>Sulfurospirillum</taxon>
    </lineage>
</organism>
<dbReference type="Gene3D" id="1.20.120.920">
    <property type="entry name" value="CRISPR-associated endonuclease Cas1, C-terminal domain"/>
    <property type="match status" value="1"/>
</dbReference>
<feature type="binding site" evidence="10">
    <location>
        <position position="205"/>
    </location>
    <ligand>
        <name>Mn(2+)</name>
        <dbReference type="ChEBI" id="CHEBI:29035"/>
    </ligand>
</feature>
<keyword evidence="6 10" id="KW-0051">Antiviral defense</keyword>
<dbReference type="CDD" id="cd09634">
    <property type="entry name" value="Cas1_I-II-III"/>
    <property type="match status" value="1"/>
</dbReference>
<dbReference type="EC" id="3.1.-.-" evidence="10"/>
<comment type="caution">
    <text evidence="11">The sequence shown here is derived from an EMBL/GenBank/DDBJ whole genome shotgun (WGS) entry which is preliminary data.</text>
</comment>
<keyword evidence="3 10" id="KW-0255">Endonuclease</keyword>
<reference evidence="11 12" key="2">
    <citation type="submission" date="2021-02" db="EMBL/GenBank/DDBJ databases">
        <title>Sulfurospirillum tamanensis sp. nov.</title>
        <authorList>
            <person name="Frolova A."/>
            <person name="Merkel A."/>
            <person name="Slobodkin A."/>
        </authorList>
    </citation>
    <scope>NUCLEOTIDE SEQUENCE [LARGE SCALE GENOMIC DNA]</scope>
    <source>
        <strain evidence="11 12">T05b</strain>
    </source>
</reference>
<evidence type="ECO:0000256" key="8">
    <source>
        <dbReference type="ARBA" id="ARBA00023211"/>
    </source>
</evidence>
<dbReference type="EMBL" id="JAFHKK010000045">
    <property type="protein sequence ID" value="MBN2965543.1"/>
    <property type="molecule type" value="Genomic_DNA"/>
</dbReference>
<keyword evidence="7 10" id="KW-0238">DNA-binding</keyword>